<keyword evidence="2" id="KW-1133">Transmembrane helix</keyword>
<keyword evidence="2" id="KW-0472">Membrane</keyword>
<feature type="compositionally biased region" description="Polar residues" evidence="1">
    <location>
        <begin position="103"/>
        <end position="112"/>
    </location>
</feature>
<feature type="compositionally biased region" description="Basic and acidic residues" evidence="1">
    <location>
        <begin position="140"/>
        <end position="153"/>
    </location>
</feature>
<keyword evidence="2" id="KW-0812">Transmembrane</keyword>
<dbReference type="EMBL" id="JAEKJZ010000006">
    <property type="protein sequence ID" value="MBN9673221.1"/>
    <property type="molecule type" value="Genomic_DNA"/>
</dbReference>
<evidence type="ECO:0000256" key="2">
    <source>
        <dbReference type="SAM" id="Phobius"/>
    </source>
</evidence>
<organism evidence="3 4">
    <name type="scientific">Roseibium aggregatum</name>
    <dbReference type="NCBI Taxonomy" id="187304"/>
    <lineage>
        <taxon>Bacteria</taxon>
        <taxon>Pseudomonadati</taxon>
        <taxon>Pseudomonadota</taxon>
        <taxon>Alphaproteobacteria</taxon>
        <taxon>Hyphomicrobiales</taxon>
        <taxon>Stappiaceae</taxon>
        <taxon>Roseibium</taxon>
    </lineage>
</organism>
<evidence type="ECO:0000313" key="3">
    <source>
        <dbReference type="EMBL" id="MBN9673221.1"/>
    </source>
</evidence>
<sequence length="153" mass="15032">MNHNRQITLQGRLSAMFRVLPVVVASSMAFSLVFFSPVLDLKDSISASAQSRGDGGRGGGGGGSSSGGGSNSSGGGSGSSGGSGGSSSQGSSGSNSSGGSAVPGTSASQKPASGNLLKGIFKRQEPTFNGNSEPSGGMLSKREEREAIDNGWQ</sequence>
<feature type="transmembrane region" description="Helical" evidence="2">
    <location>
        <begin position="20"/>
        <end position="39"/>
    </location>
</feature>
<proteinExistence type="predicted"/>
<comment type="caution">
    <text evidence="3">The sequence shown here is derived from an EMBL/GenBank/DDBJ whole genome shotgun (WGS) entry which is preliminary data.</text>
</comment>
<feature type="compositionally biased region" description="Low complexity" evidence="1">
    <location>
        <begin position="88"/>
        <end position="100"/>
    </location>
</feature>
<protein>
    <submittedName>
        <fullName evidence="3">Uncharacterized protein</fullName>
    </submittedName>
</protein>
<accession>A0A939EIC0</accession>
<evidence type="ECO:0000256" key="1">
    <source>
        <dbReference type="SAM" id="MobiDB-lite"/>
    </source>
</evidence>
<dbReference type="RefSeq" id="WP_207143070.1">
    <property type="nucleotide sequence ID" value="NZ_JAEKJZ010000006.1"/>
</dbReference>
<feature type="region of interest" description="Disordered" evidence="1">
    <location>
        <begin position="48"/>
        <end position="153"/>
    </location>
</feature>
<dbReference type="AlphaFoldDB" id="A0A939EIC0"/>
<name>A0A939EIC0_9HYPH</name>
<dbReference type="Proteomes" id="UP000664096">
    <property type="component" value="Unassembled WGS sequence"/>
</dbReference>
<gene>
    <name evidence="3" type="ORF">JF539_22880</name>
</gene>
<reference evidence="3" key="1">
    <citation type="submission" date="2020-12" db="EMBL/GenBank/DDBJ databases">
        <title>Oil enriched cultivation method for isolating marine PHA-producing bacteria.</title>
        <authorList>
            <person name="Zheng W."/>
            <person name="Yu S."/>
            <person name="Huang Y."/>
        </authorList>
    </citation>
    <scope>NUCLEOTIDE SEQUENCE</scope>
    <source>
        <strain evidence="3">SY-2-12</strain>
    </source>
</reference>
<feature type="compositionally biased region" description="Gly residues" evidence="1">
    <location>
        <begin position="56"/>
        <end position="87"/>
    </location>
</feature>
<evidence type="ECO:0000313" key="4">
    <source>
        <dbReference type="Proteomes" id="UP000664096"/>
    </source>
</evidence>